<dbReference type="Proteomes" id="UP000294359">
    <property type="component" value="Chromosome"/>
</dbReference>
<organism evidence="1 2">
    <name type="scientific">Pseudoduganella plicata</name>
    <dbReference type="NCBI Taxonomy" id="321984"/>
    <lineage>
        <taxon>Bacteria</taxon>
        <taxon>Pseudomonadati</taxon>
        <taxon>Pseudomonadota</taxon>
        <taxon>Betaproteobacteria</taxon>
        <taxon>Burkholderiales</taxon>
        <taxon>Oxalobacteraceae</taxon>
        <taxon>Telluria group</taxon>
        <taxon>Pseudoduganella</taxon>
    </lineage>
</organism>
<dbReference type="PANTHER" id="PTHR33408:SF2">
    <property type="entry name" value="TRANSPOSASE DDE DOMAIN-CONTAINING PROTEIN"/>
    <property type="match status" value="1"/>
</dbReference>
<protein>
    <recommendedName>
        <fullName evidence="3">Transposase DDE domain-containing protein</fullName>
    </recommendedName>
</protein>
<proteinExistence type="predicted"/>
<dbReference type="EMBL" id="CP038026">
    <property type="protein sequence ID" value="QBQ37069.1"/>
    <property type="molecule type" value="Genomic_DNA"/>
</dbReference>
<dbReference type="PANTHER" id="PTHR33408">
    <property type="entry name" value="TRANSPOSASE"/>
    <property type="match status" value="1"/>
</dbReference>
<keyword evidence="2" id="KW-1185">Reference proteome</keyword>
<evidence type="ECO:0000313" key="1">
    <source>
        <dbReference type="EMBL" id="QBQ37069.1"/>
    </source>
</evidence>
<accession>A0ABX5SCV1</accession>
<sequence length="95" mass="11302">MTLHRHWRSNCKGCPLKDKYTASQERRVTRWEHQDVLDDTQERLEQNPDAMRIRRCSVEHPFGSIKSWMGLAQRRTFKPVSQTQQKFNSDLATSQ</sequence>
<name>A0ABX5SCV1_9BURK</name>
<evidence type="ECO:0000313" key="2">
    <source>
        <dbReference type="Proteomes" id="UP000294359"/>
    </source>
</evidence>
<evidence type="ECO:0008006" key="3">
    <source>
        <dbReference type="Google" id="ProtNLM"/>
    </source>
</evidence>
<gene>
    <name evidence="1" type="ORF">E1742_13480</name>
</gene>
<reference evidence="1 2" key="1">
    <citation type="submission" date="2019-03" db="EMBL/GenBank/DDBJ databases">
        <title>Draft Genome Sequences of Six Type Strains of the Genus Massilia.</title>
        <authorList>
            <person name="Miess H."/>
            <person name="Frediansyhah A."/>
            <person name="Gross H."/>
        </authorList>
    </citation>
    <scope>NUCLEOTIDE SEQUENCE [LARGE SCALE GENOMIC DNA]</scope>
    <source>
        <strain evidence="1 2">DSM 17505</strain>
    </source>
</reference>